<gene>
    <name evidence="1" type="ORF">AVEN_218939_1</name>
</gene>
<comment type="caution">
    <text evidence="1">The sequence shown here is derived from an EMBL/GenBank/DDBJ whole genome shotgun (WGS) entry which is preliminary data.</text>
</comment>
<proteinExistence type="predicted"/>
<keyword evidence="2" id="KW-1185">Reference proteome</keyword>
<dbReference type="Proteomes" id="UP000499080">
    <property type="component" value="Unassembled WGS sequence"/>
</dbReference>
<dbReference type="AlphaFoldDB" id="A0A4Y2H4E4"/>
<protein>
    <submittedName>
        <fullName evidence="1">Uncharacterized protein</fullName>
    </submittedName>
</protein>
<organism evidence="1 2">
    <name type="scientific">Araneus ventricosus</name>
    <name type="common">Orbweaver spider</name>
    <name type="synonym">Epeira ventricosa</name>
    <dbReference type="NCBI Taxonomy" id="182803"/>
    <lineage>
        <taxon>Eukaryota</taxon>
        <taxon>Metazoa</taxon>
        <taxon>Ecdysozoa</taxon>
        <taxon>Arthropoda</taxon>
        <taxon>Chelicerata</taxon>
        <taxon>Arachnida</taxon>
        <taxon>Araneae</taxon>
        <taxon>Araneomorphae</taxon>
        <taxon>Entelegynae</taxon>
        <taxon>Araneoidea</taxon>
        <taxon>Araneidae</taxon>
        <taxon>Araneus</taxon>
    </lineage>
</organism>
<sequence length="85" mass="9723">MDWWGIRGLEIGGYSFKANIGEMLLNLSSGFKSLYVAVVLKYDALRCNFVHGGMNKRREHGISSSTVAIEVTVRERRPCWIHHEK</sequence>
<dbReference type="EMBL" id="BGPR01001691">
    <property type="protein sequence ID" value="GBM59628.1"/>
    <property type="molecule type" value="Genomic_DNA"/>
</dbReference>
<evidence type="ECO:0000313" key="1">
    <source>
        <dbReference type="EMBL" id="GBM59628.1"/>
    </source>
</evidence>
<name>A0A4Y2H4E4_ARAVE</name>
<accession>A0A4Y2H4E4</accession>
<evidence type="ECO:0000313" key="2">
    <source>
        <dbReference type="Proteomes" id="UP000499080"/>
    </source>
</evidence>
<reference evidence="1 2" key="1">
    <citation type="journal article" date="2019" name="Sci. Rep.">
        <title>Orb-weaving spider Araneus ventricosus genome elucidates the spidroin gene catalogue.</title>
        <authorList>
            <person name="Kono N."/>
            <person name="Nakamura H."/>
            <person name="Ohtoshi R."/>
            <person name="Moran D.A.P."/>
            <person name="Shinohara A."/>
            <person name="Yoshida Y."/>
            <person name="Fujiwara M."/>
            <person name="Mori M."/>
            <person name="Tomita M."/>
            <person name="Arakawa K."/>
        </authorList>
    </citation>
    <scope>NUCLEOTIDE SEQUENCE [LARGE SCALE GENOMIC DNA]</scope>
</reference>